<dbReference type="PROSITE" id="PS51085">
    <property type="entry name" value="2FE2S_FER_2"/>
    <property type="match status" value="1"/>
</dbReference>
<dbReference type="Pfam" id="PF00111">
    <property type="entry name" value="Fer2"/>
    <property type="match status" value="1"/>
</dbReference>
<dbReference type="Gene3D" id="3.10.20.30">
    <property type="match status" value="1"/>
</dbReference>
<dbReference type="OrthoDB" id="9806195at2"/>
<dbReference type="InterPro" id="IPR036010">
    <property type="entry name" value="2Fe-2S_ferredoxin-like_sf"/>
</dbReference>
<dbReference type="eggNOG" id="COG0633">
    <property type="taxonomic scope" value="Bacteria"/>
</dbReference>
<evidence type="ECO:0000313" key="6">
    <source>
        <dbReference type="Proteomes" id="UP000030063"/>
    </source>
</evidence>
<keyword evidence="1" id="KW-0479">Metal-binding</keyword>
<keyword evidence="1" id="KW-0408">Iron</keyword>
<dbReference type="InterPro" id="IPR039261">
    <property type="entry name" value="FNR_nucleotide-bd"/>
</dbReference>
<dbReference type="STRING" id="1395571.TMS3_0107695"/>
<dbReference type="PROSITE" id="PS51384">
    <property type="entry name" value="FAD_FR"/>
    <property type="match status" value="1"/>
</dbReference>
<dbReference type="AlphaFoldDB" id="A0A0A1YPE2"/>
<proteinExistence type="predicted"/>
<keyword evidence="6" id="KW-1185">Reference proteome</keyword>
<dbReference type="Proteomes" id="UP000030063">
    <property type="component" value="Unassembled WGS sequence"/>
</dbReference>
<evidence type="ECO:0000313" key="5">
    <source>
        <dbReference type="EMBL" id="KFX71785.1"/>
    </source>
</evidence>
<organism evidence="5 6">
    <name type="scientific">Pseudomonas taeanensis MS-3</name>
    <dbReference type="NCBI Taxonomy" id="1395571"/>
    <lineage>
        <taxon>Bacteria</taxon>
        <taxon>Pseudomonadati</taxon>
        <taxon>Pseudomonadota</taxon>
        <taxon>Gammaproteobacteria</taxon>
        <taxon>Pseudomonadales</taxon>
        <taxon>Pseudomonadaceae</taxon>
        <taxon>Pseudomonas</taxon>
    </lineage>
</organism>
<dbReference type="InterPro" id="IPR017938">
    <property type="entry name" value="Riboflavin_synthase-like_b-brl"/>
</dbReference>
<keyword evidence="1" id="KW-0411">Iron-sulfur</keyword>
<dbReference type="CDD" id="cd06190">
    <property type="entry name" value="T4MO_e_transfer_like"/>
    <property type="match status" value="1"/>
</dbReference>
<name>A0A0A1YPE2_9PSED</name>
<comment type="caution">
    <text evidence="5">The sequence shown here is derived from an EMBL/GenBank/DDBJ whole genome shotgun (WGS) entry which is preliminary data.</text>
</comment>
<dbReference type="PROSITE" id="PS00197">
    <property type="entry name" value="2FE2S_FER_1"/>
    <property type="match status" value="1"/>
</dbReference>
<dbReference type="InterPro" id="IPR012675">
    <property type="entry name" value="Beta-grasp_dom_sf"/>
</dbReference>
<feature type="domain" description="2Fe-2S ferredoxin-type" evidence="3">
    <location>
        <begin position="2"/>
        <end position="93"/>
    </location>
</feature>
<dbReference type="PANTHER" id="PTHR47354">
    <property type="entry name" value="NADH OXIDOREDUCTASE HCR"/>
    <property type="match status" value="1"/>
</dbReference>
<evidence type="ECO:0000256" key="1">
    <source>
        <dbReference type="ARBA" id="ARBA00023014"/>
    </source>
</evidence>
<sequence>MPIVQIHNSADSFEQTERHDSILRAGLGAGLGLSYECNSGGCGSCKFELIEGEVEELWPEAPGLTARDLKKGRKLACQCRAKSDLVISMRTDESFRPVILPVRFQATLESRRELTSDITEFCFRGPAPARFLPGQYTMLSLDGVPCPRAYSMSNLANTEGVWEFWIRKKPGGRVTEPLFAMLEPGDQVGLDGPYGLAFLKADAPRDVLCIAGGSGISPVLSIARGLLNNPTMVGRKLHFFFGGRTPADICGLEELKALPSFAERVCFHAAISEPKPEDGWEGAVGFIHDTVVQVLGGSLGNYECYLAGPPPMVQATTKMLLLDEGVPAEQVHFDRFF</sequence>
<dbReference type="InterPro" id="IPR008333">
    <property type="entry name" value="Cbr1-like_FAD-bd_dom"/>
</dbReference>
<dbReference type="GO" id="GO:0051537">
    <property type="term" value="F:2 iron, 2 sulfur cluster binding"/>
    <property type="evidence" value="ECO:0007669"/>
    <property type="project" value="InterPro"/>
</dbReference>
<dbReference type="Gene3D" id="2.40.30.10">
    <property type="entry name" value="Translation factors"/>
    <property type="match status" value="1"/>
</dbReference>
<dbReference type="GO" id="GO:0016491">
    <property type="term" value="F:oxidoreductase activity"/>
    <property type="evidence" value="ECO:0007669"/>
    <property type="project" value="InterPro"/>
</dbReference>
<dbReference type="eggNOG" id="COG0543">
    <property type="taxonomic scope" value="Bacteria"/>
</dbReference>
<dbReference type="Gene3D" id="3.40.50.80">
    <property type="entry name" value="Nucleotide-binding domain of ferredoxin-NADP reductase (FNR) module"/>
    <property type="match status" value="1"/>
</dbReference>
<reference evidence="5 6" key="1">
    <citation type="journal article" date="2014" name="Genome Announc.">
        <title>Draft Genome Sequence of Petroleum Oil-Degrading Marine Bacterium Pseudomonas taeanensis Strain MS-3, Isolated from a Crude Oil-Contaminated Seashore.</title>
        <authorList>
            <person name="Lee S.Y."/>
            <person name="Kim S.H."/>
            <person name="Lee D.G."/>
            <person name="Shin S."/>
            <person name="Yun S.H."/>
            <person name="Choi C.W."/>
            <person name="Chung Y.H."/>
            <person name="Choi J.S."/>
            <person name="Kahng H.Y."/>
            <person name="Kim S.I."/>
        </authorList>
    </citation>
    <scope>NUCLEOTIDE SEQUENCE [LARGE SCALE GENOMIC DNA]</scope>
    <source>
        <strain evidence="5 6">MS-3</strain>
    </source>
</reference>
<protein>
    <submittedName>
        <fullName evidence="5">Oxidoreductase</fullName>
    </submittedName>
</protein>
<gene>
    <name evidence="5" type="ORF">TMS3_0107695</name>
</gene>
<dbReference type="InterPro" id="IPR001433">
    <property type="entry name" value="OxRdtase_FAD/NAD-bd"/>
</dbReference>
<dbReference type="InterPro" id="IPR001041">
    <property type="entry name" value="2Fe-2S_ferredoxin-type"/>
</dbReference>
<accession>A0A0A1YPE2</accession>
<dbReference type="InterPro" id="IPR017927">
    <property type="entry name" value="FAD-bd_FR_type"/>
</dbReference>
<evidence type="ECO:0000259" key="4">
    <source>
        <dbReference type="PROSITE" id="PS51384"/>
    </source>
</evidence>
<dbReference type="EMBL" id="AWSQ01000001">
    <property type="protein sequence ID" value="KFX71785.1"/>
    <property type="molecule type" value="Genomic_DNA"/>
</dbReference>
<dbReference type="InterPro" id="IPR006058">
    <property type="entry name" value="2Fe2S_fd_BS"/>
</dbReference>
<feature type="domain" description="FAD-binding FR-type" evidence="4">
    <location>
        <begin position="101"/>
        <end position="200"/>
    </location>
</feature>
<evidence type="ECO:0000259" key="3">
    <source>
        <dbReference type="PROSITE" id="PS51085"/>
    </source>
</evidence>
<dbReference type="Pfam" id="PF00970">
    <property type="entry name" value="FAD_binding_6"/>
    <property type="match status" value="1"/>
</dbReference>
<comment type="cofactor">
    <cofactor evidence="2">
        <name>[2Fe-2S] cluster</name>
        <dbReference type="ChEBI" id="CHEBI:190135"/>
    </cofactor>
</comment>
<evidence type="ECO:0000256" key="2">
    <source>
        <dbReference type="ARBA" id="ARBA00034078"/>
    </source>
</evidence>
<dbReference type="SUPFAM" id="SSF54292">
    <property type="entry name" value="2Fe-2S ferredoxin-like"/>
    <property type="match status" value="1"/>
</dbReference>
<dbReference type="Pfam" id="PF00175">
    <property type="entry name" value="NAD_binding_1"/>
    <property type="match status" value="1"/>
</dbReference>
<dbReference type="SUPFAM" id="SSF52343">
    <property type="entry name" value="Ferredoxin reductase-like, C-terminal NADP-linked domain"/>
    <property type="match status" value="1"/>
</dbReference>
<dbReference type="InterPro" id="IPR050415">
    <property type="entry name" value="MRET"/>
</dbReference>
<dbReference type="RefSeq" id="WP_025164643.1">
    <property type="nucleotide sequence ID" value="NZ_AWSQ01000001.1"/>
</dbReference>
<dbReference type="PANTHER" id="PTHR47354:SF5">
    <property type="entry name" value="PROTEIN RFBI"/>
    <property type="match status" value="1"/>
</dbReference>
<dbReference type="PRINTS" id="PR00410">
    <property type="entry name" value="PHEHYDRXLASE"/>
</dbReference>
<dbReference type="SUPFAM" id="SSF63380">
    <property type="entry name" value="Riboflavin synthase domain-like"/>
    <property type="match status" value="1"/>
</dbReference>
<dbReference type="CDD" id="cd00207">
    <property type="entry name" value="fer2"/>
    <property type="match status" value="1"/>
</dbReference>